<feature type="compositionally biased region" description="Polar residues" evidence="1">
    <location>
        <begin position="198"/>
        <end position="209"/>
    </location>
</feature>
<feature type="compositionally biased region" description="Basic and acidic residues" evidence="1">
    <location>
        <begin position="403"/>
        <end position="416"/>
    </location>
</feature>
<evidence type="ECO:0000256" key="1">
    <source>
        <dbReference type="SAM" id="MobiDB-lite"/>
    </source>
</evidence>
<dbReference type="InterPro" id="IPR046529">
    <property type="entry name" value="DUF6594"/>
</dbReference>
<dbReference type="GeneID" id="54407537"/>
<dbReference type="OrthoDB" id="5416037at2759"/>
<evidence type="ECO:0000313" key="5">
    <source>
        <dbReference type="Proteomes" id="UP000799771"/>
    </source>
</evidence>
<keyword evidence="2" id="KW-0472">Membrane</keyword>
<dbReference type="Pfam" id="PF20237">
    <property type="entry name" value="DUF6594"/>
    <property type="match status" value="1"/>
</dbReference>
<accession>A0A6A6ARZ4</accession>
<dbReference type="PANTHER" id="PTHR34502">
    <property type="entry name" value="DUF6594 DOMAIN-CONTAINING PROTEIN-RELATED"/>
    <property type="match status" value="1"/>
</dbReference>
<feature type="compositionally biased region" description="Low complexity" evidence="1">
    <location>
        <begin position="137"/>
        <end position="149"/>
    </location>
</feature>
<feature type="compositionally biased region" description="Basic and acidic residues" evidence="1">
    <location>
        <begin position="69"/>
        <end position="84"/>
    </location>
</feature>
<proteinExistence type="predicted"/>
<feature type="region of interest" description="Disordered" evidence="1">
    <location>
        <begin position="1"/>
        <end position="209"/>
    </location>
</feature>
<dbReference type="EMBL" id="ML977497">
    <property type="protein sequence ID" value="KAF2134570.1"/>
    <property type="molecule type" value="Genomic_DNA"/>
</dbReference>
<feature type="region of interest" description="Disordered" evidence="1">
    <location>
        <begin position="258"/>
        <end position="443"/>
    </location>
</feature>
<dbReference type="AlphaFoldDB" id="A0A6A6ARZ4"/>
<feature type="compositionally biased region" description="Low complexity" evidence="1">
    <location>
        <begin position="187"/>
        <end position="197"/>
    </location>
</feature>
<feature type="compositionally biased region" description="Basic and acidic residues" evidence="1">
    <location>
        <begin position="157"/>
        <end position="173"/>
    </location>
</feature>
<feature type="transmembrane region" description="Helical" evidence="2">
    <location>
        <begin position="706"/>
        <end position="724"/>
    </location>
</feature>
<feature type="compositionally biased region" description="Polar residues" evidence="1">
    <location>
        <begin position="53"/>
        <end position="63"/>
    </location>
</feature>
<evidence type="ECO:0000313" key="4">
    <source>
        <dbReference type="EMBL" id="KAF2134570.1"/>
    </source>
</evidence>
<feature type="transmembrane region" description="Helical" evidence="2">
    <location>
        <begin position="731"/>
        <end position="754"/>
    </location>
</feature>
<dbReference type="PANTHER" id="PTHR34502:SF6">
    <property type="entry name" value="DUF6594 DOMAIN-CONTAINING PROTEIN"/>
    <property type="match status" value="1"/>
</dbReference>
<feature type="region of interest" description="Disordered" evidence="1">
    <location>
        <begin position="598"/>
        <end position="618"/>
    </location>
</feature>
<keyword evidence="2" id="KW-1133">Transmembrane helix</keyword>
<dbReference type="Proteomes" id="UP000799771">
    <property type="component" value="Unassembled WGS sequence"/>
</dbReference>
<evidence type="ECO:0000259" key="3">
    <source>
        <dbReference type="Pfam" id="PF20237"/>
    </source>
</evidence>
<feature type="compositionally biased region" description="Polar residues" evidence="1">
    <location>
        <begin position="283"/>
        <end position="311"/>
    </location>
</feature>
<sequence length="779" mass="86629">MADNGEVSQDDQSRPRHHSPQPGISDVRREGVKDSSSGQPVESPRAHRRPSRTHSVTQDSARSISPYEDTDKGRVKRSKQDRNMSKKITRSDSVQDYTSSVSQSGELNWEEDADAFIPKLGQILEDRENRPSKNRASSTVSSTVSSSVDPRVRRRRRTEDSDLGHSRVREKHSSSRRRHESLASQPNSSLGLNLSGLTQQPNTSNESNSTITQQYYHGQGYHIEPYEKERLSMPASANSPTVSEMEPAQSNVFQYMTNDPMPEQFVGGVPHGVRPTASSSSSFEASHTQDGSSSNAEENQHSNISPATSPALTRRSNSDVSHRRRRRQHPRDPKVPLYASSFVHGHGSQGGDSENVENEESNEEGSTEEHNANSYPVDTHYAHPAARNAHPRVSSSSSGNSDLHSRRLRQQERELASHILQNPQPQTDVHLGDASSPNPYPSIPYYEPYSPAGAPPPNLYATGQMWSPMPPMPPPLQIAYTPQSPETTYGVPMALQHHMVAPDALVSQGTPVYPPNYLPYTPEPDLTKTTVVGYELLADKLNKSSKSNGHLPRVGHIAPLYRKFGNLNHRVLLHLQDEISELEEELRYLDESIAQTSSRDEAGHIHPASRRGDARNGSELSCKRTELLGRIFQKIGQYNKALSSFSNVINNLEPASTEDIRSYRKWMEKRAPIDHAESRFLERKDDLVKVSRTKPANARDEQPHSAVVWLPLVLVLPLMAFAMVPNLLGRLFVLLLIGATEIMLVTSTPGLMNFMTVQEWTGIASIYFGVMALLAALTH</sequence>
<feature type="compositionally biased region" description="Polar residues" evidence="1">
    <location>
        <begin position="91"/>
        <end position="106"/>
    </location>
</feature>
<keyword evidence="2" id="KW-0812">Transmembrane</keyword>
<dbReference type="RefSeq" id="XP_033528957.1">
    <property type="nucleotide sequence ID" value="XM_033667105.1"/>
</dbReference>
<reference evidence="4" key="1">
    <citation type="journal article" date="2020" name="Stud. Mycol.">
        <title>101 Dothideomycetes genomes: a test case for predicting lifestyles and emergence of pathogens.</title>
        <authorList>
            <person name="Haridas S."/>
            <person name="Albert R."/>
            <person name="Binder M."/>
            <person name="Bloem J."/>
            <person name="Labutti K."/>
            <person name="Salamov A."/>
            <person name="Andreopoulos B."/>
            <person name="Baker S."/>
            <person name="Barry K."/>
            <person name="Bills G."/>
            <person name="Bluhm B."/>
            <person name="Cannon C."/>
            <person name="Castanera R."/>
            <person name="Culley D."/>
            <person name="Daum C."/>
            <person name="Ezra D."/>
            <person name="Gonzalez J."/>
            <person name="Henrissat B."/>
            <person name="Kuo A."/>
            <person name="Liang C."/>
            <person name="Lipzen A."/>
            <person name="Lutzoni F."/>
            <person name="Magnuson J."/>
            <person name="Mondo S."/>
            <person name="Nolan M."/>
            <person name="Ohm R."/>
            <person name="Pangilinan J."/>
            <person name="Park H.-J."/>
            <person name="Ramirez L."/>
            <person name="Alfaro M."/>
            <person name="Sun H."/>
            <person name="Tritt A."/>
            <person name="Yoshinaga Y."/>
            <person name="Zwiers L.-H."/>
            <person name="Turgeon B."/>
            <person name="Goodwin S."/>
            <person name="Spatafora J."/>
            <person name="Crous P."/>
            <person name="Grigoriev I."/>
        </authorList>
    </citation>
    <scope>NUCLEOTIDE SEQUENCE</scope>
    <source>
        <strain evidence="4">CBS 119687</strain>
    </source>
</reference>
<organism evidence="4 5">
    <name type="scientific">Dothidotthia symphoricarpi CBS 119687</name>
    <dbReference type="NCBI Taxonomy" id="1392245"/>
    <lineage>
        <taxon>Eukaryota</taxon>
        <taxon>Fungi</taxon>
        <taxon>Dikarya</taxon>
        <taxon>Ascomycota</taxon>
        <taxon>Pezizomycotina</taxon>
        <taxon>Dothideomycetes</taxon>
        <taxon>Pleosporomycetidae</taxon>
        <taxon>Pleosporales</taxon>
        <taxon>Dothidotthiaceae</taxon>
        <taxon>Dothidotthia</taxon>
    </lineage>
</organism>
<keyword evidence="5" id="KW-1185">Reference proteome</keyword>
<feature type="compositionally biased region" description="Acidic residues" evidence="1">
    <location>
        <begin position="354"/>
        <end position="366"/>
    </location>
</feature>
<evidence type="ECO:0000256" key="2">
    <source>
        <dbReference type="SAM" id="Phobius"/>
    </source>
</evidence>
<gene>
    <name evidence="4" type="ORF">P153DRAFT_362327</name>
</gene>
<feature type="transmembrane region" description="Helical" evidence="2">
    <location>
        <begin position="760"/>
        <end position="778"/>
    </location>
</feature>
<name>A0A6A6ARZ4_9PLEO</name>
<feature type="domain" description="DUF6594" evidence="3">
    <location>
        <begin position="534"/>
        <end position="694"/>
    </location>
</feature>
<protein>
    <recommendedName>
        <fullName evidence="3">DUF6594 domain-containing protein</fullName>
    </recommendedName>
</protein>